<dbReference type="Gene3D" id="3.90.470.20">
    <property type="entry name" value="4'-phosphopantetheinyl transferase domain"/>
    <property type="match status" value="1"/>
</dbReference>
<dbReference type="OrthoDB" id="1190494at2"/>
<dbReference type="Proteomes" id="UP000199492">
    <property type="component" value="Unassembled WGS sequence"/>
</dbReference>
<evidence type="ECO:0000313" key="4">
    <source>
        <dbReference type="Proteomes" id="UP000199492"/>
    </source>
</evidence>
<keyword evidence="1 3" id="KW-0808">Transferase</keyword>
<organism evidence="3 4">
    <name type="scientific">Winogradskyella thalassocola</name>
    <dbReference type="NCBI Taxonomy" id="262004"/>
    <lineage>
        <taxon>Bacteria</taxon>
        <taxon>Pseudomonadati</taxon>
        <taxon>Bacteroidota</taxon>
        <taxon>Flavobacteriia</taxon>
        <taxon>Flavobacteriales</taxon>
        <taxon>Flavobacteriaceae</taxon>
        <taxon>Winogradskyella</taxon>
    </lineage>
</organism>
<evidence type="ECO:0000259" key="2">
    <source>
        <dbReference type="Pfam" id="PF01648"/>
    </source>
</evidence>
<evidence type="ECO:0000313" key="3">
    <source>
        <dbReference type="EMBL" id="SDG87948.1"/>
    </source>
</evidence>
<accession>A0A1G7XUQ1</accession>
<evidence type="ECO:0000256" key="1">
    <source>
        <dbReference type="ARBA" id="ARBA00022679"/>
    </source>
</evidence>
<dbReference type="GO" id="GO:0008897">
    <property type="term" value="F:holo-[acyl-carrier-protein] synthase activity"/>
    <property type="evidence" value="ECO:0007669"/>
    <property type="project" value="InterPro"/>
</dbReference>
<gene>
    <name evidence="3" type="ORF">SAMN04489796_101834</name>
</gene>
<dbReference type="AlphaFoldDB" id="A0A1G7XUQ1"/>
<reference evidence="4" key="1">
    <citation type="submission" date="2016-10" db="EMBL/GenBank/DDBJ databases">
        <authorList>
            <person name="Varghese N."/>
            <person name="Submissions S."/>
        </authorList>
    </citation>
    <scope>NUCLEOTIDE SEQUENCE [LARGE SCALE GENOMIC DNA]</scope>
    <source>
        <strain evidence="4">DSM 15363</strain>
    </source>
</reference>
<dbReference type="InterPro" id="IPR037143">
    <property type="entry name" value="4-PPantetheinyl_Trfase_dom_sf"/>
</dbReference>
<proteinExistence type="predicted"/>
<dbReference type="GO" id="GO:0000287">
    <property type="term" value="F:magnesium ion binding"/>
    <property type="evidence" value="ECO:0007669"/>
    <property type="project" value="InterPro"/>
</dbReference>
<dbReference type="Pfam" id="PF01648">
    <property type="entry name" value="ACPS"/>
    <property type="match status" value="1"/>
</dbReference>
<dbReference type="STRING" id="262004.SAMN04489796_101834"/>
<name>A0A1G7XUQ1_9FLAO</name>
<dbReference type="RefSeq" id="WP_092466306.1">
    <property type="nucleotide sequence ID" value="NZ_FNCZ01000001.1"/>
</dbReference>
<keyword evidence="4" id="KW-1185">Reference proteome</keyword>
<dbReference type="SUPFAM" id="SSF56214">
    <property type="entry name" value="4'-phosphopantetheinyl transferase"/>
    <property type="match status" value="1"/>
</dbReference>
<protein>
    <submittedName>
        <fullName evidence="3">4'-phosphopantetheinyl transferase superfamily protein</fullName>
    </submittedName>
</protein>
<feature type="domain" description="4'-phosphopantetheinyl transferase" evidence="2">
    <location>
        <begin position="104"/>
        <end position="180"/>
    </location>
</feature>
<dbReference type="EMBL" id="FNCZ01000001">
    <property type="protein sequence ID" value="SDG87948.1"/>
    <property type="molecule type" value="Genomic_DNA"/>
</dbReference>
<dbReference type="InterPro" id="IPR008278">
    <property type="entry name" value="4-PPantetheinyl_Trfase_dom"/>
</dbReference>
<sequence>MPLYKSISVNSQTTVKIWKIEESYDALFQPLDLKPQSLQRVLGMKSELHQRGFLSVRHLLHEFGYTDQDLYYDDNGKPHLKDGKHISITHSFTFSGVIISDNKVGIDIEKQREKIGVIAHKFVDYESNYVKPTDEDYINRLTVIWGIKESLYKLFATPGMLFKEHFLVIPFMLKDGATVAWIDYKNKKYRYNTAFLEFEGFTCAYVVP</sequence>